<dbReference type="Pfam" id="PF00903">
    <property type="entry name" value="Glyoxalase"/>
    <property type="match status" value="1"/>
</dbReference>
<sequence>MLKRLDHVELIPSDFERSLDFYTTVLEGSLAQRYAVDVPGVSEIAYIKIGDSAVELIRAPGAQALAQTGERIGYRLMAFEVGDMLQTLAKLSAHGVTPSWGPLETPAFIRAEINDPDGNAIELREWRQRP</sequence>
<name>A0A1B1YXC9_9GAMM</name>
<dbReference type="InterPro" id="IPR029068">
    <property type="entry name" value="Glyas_Bleomycin-R_OHBP_Dase"/>
</dbReference>
<dbReference type="GO" id="GO:0046491">
    <property type="term" value="P:L-methylmalonyl-CoA metabolic process"/>
    <property type="evidence" value="ECO:0007669"/>
    <property type="project" value="TreeGrafter"/>
</dbReference>
<gene>
    <name evidence="3" type="ORF">PG2T_14565</name>
</gene>
<evidence type="ECO:0000256" key="1">
    <source>
        <dbReference type="ARBA" id="ARBA00022723"/>
    </source>
</evidence>
<dbReference type="InterPro" id="IPR004360">
    <property type="entry name" value="Glyas_Fos-R_dOase_dom"/>
</dbReference>
<dbReference type="PROSITE" id="PS51819">
    <property type="entry name" value="VOC"/>
    <property type="match status" value="1"/>
</dbReference>
<dbReference type="STRING" id="1810504.PG2T_14565"/>
<dbReference type="OrthoDB" id="9795618at2"/>
<keyword evidence="1" id="KW-0479">Metal-binding</keyword>
<feature type="domain" description="VOC" evidence="2">
    <location>
        <begin position="4"/>
        <end position="126"/>
    </location>
</feature>
<dbReference type="InterPro" id="IPR051785">
    <property type="entry name" value="MMCE/EMCE_epimerase"/>
</dbReference>
<dbReference type="Proteomes" id="UP000092952">
    <property type="component" value="Chromosome"/>
</dbReference>
<dbReference type="KEGG" id="gbi:PG2T_14565"/>
<evidence type="ECO:0000313" key="3">
    <source>
        <dbReference type="EMBL" id="ANX05283.1"/>
    </source>
</evidence>
<dbReference type="SUPFAM" id="SSF54593">
    <property type="entry name" value="Glyoxalase/Bleomycin resistance protein/Dihydroxybiphenyl dioxygenase"/>
    <property type="match status" value="1"/>
</dbReference>
<evidence type="ECO:0000313" key="4">
    <source>
        <dbReference type="Proteomes" id="UP000092952"/>
    </source>
</evidence>
<protein>
    <recommendedName>
        <fullName evidence="2">VOC domain-containing protein</fullName>
    </recommendedName>
</protein>
<dbReference type="EMBL" id="CP014671">
    <property type="protein sequence ID" value="ANX05283.1"/>
    <property type="molecule type" value="Genomic_DNA"/>
</dbReference>
<dbReference type="InParanoid" id="A0A1B1YXC9"/>
<dbReference type="Gene3D" id="3.10.180.10">
    <property type="entry name" value="2,3-Dihydroxybiphenyl 1,2-Dioxygenase, domain 1"/>
    <property type="match status" value="1"/>
</dbReference>
<dbReference type="PANTHER" id="PTHR43048:SF5">
    <property type="entry name" value="BLR5325 PROTEIN"/>
    <property type="match status" value="1"/>
</dbReference>
<evidence type="ECO:0000259" key="2">
    <source>
        <dbReference type="PROSITE" id="PS51819"/>
    </source>
</evidence>
<dbReference type="RefSeq" id="WP_068807114.1">
    <property type="nucleotide sequence ID" value="NZ_CP014671.1"/>
</dbReference>
<reference evidence="4" key="1">
    <citation type="submission" date="2016-03" db="EMBL/GenBank/DDBJ databases">
        <title>Complete genome sequence of Solimmundus cernigliae, representing a novel lineage of polycyclic aromatic hydrocarbon degraders within the Gammaproteobacteria.</title>
        <authorList>
            <person name="Singleton D.R."/>
            <person name="Dickey A.N."/>
            <person name="Scholl E.H."/>
            <person name="Wright F.A."/>
            <person name="Aitken M.D."/>
        </authorList>
    </citation>
    <scope>NUCLEOTIDE SEQUENCE [LARGE SCALE GENOMIC DNA]</scope>
    <source>
        <strain evidence="4">TR3.2</strain>
    </source>
</reference>
<dbReference type="InterPro" id="IPR037523">
    <property type="entry name" value="VOC_core"/>
</dbReference>
<dbReference type="AlphaFoldDB" id="A0A1B1YXC9"/>
<organism evidence="3 4">
    <name type="scientific">Immundisolibacter cernigliae</name>
    <dbReference type="NCBI Taxonomy" id="1810504"/>
    <lineage>
        <taxon>Bacteria</taxon>
        <taxon>Pseudomonadati</taxon>
        <taxon>Pseudomonadota</taxon>
        <taxon>Gammaproteobacteria</taxon>
        <taxon>Immundisolibacterales</taxon>
        <taxon>Immundisolibacteraceae</taxon>
        <taxon>Immundisolibacter</taxon>
    </lineage>
</organism>
<dbReference type="FunCoup" id="A0A1B1YXC9">
    <property type="interactions" value="90"/>
</dbReference>
<proteinExistence type="predicted"/>
<dbReference type="GO" id="GO:0046872">
    <property type="term" value="F:metal ion binding"/>
    <property type="evidence" value="ECO:0007669"/>
    <property type="project" value="UniProtKB-KW"/>
</dbReference>
<dbReference type="PANTHER" id="PTHR43048">
    <property type="entry name" value="METHYLMALONYL-COA EPIMERASE"/>
    <property type="match status" value="1"/>
</dbReference>
<keyword evidence="4" id="KW-1185">Reference proteome</keyword>
<accession>A0A1B1YXC9</accession>
<dbReference type="GO" id="GO:0004493">
    <property type="term" value="F:methylmalonyl-CoA epimerase activity"/>
    <property type="evidence" value="ECO:0007669"/>
    <property type="project" value="TreeGrafter"/>
</dbReference>